<evidence type="ECO:0000259" key="3">
    <source>
        <dbReference type="SMART" id="SM00645"/>
    </source>
</evidence>
<name>A0AAV7Z413_9EUKA</name>
<evidence type="ECO:0000313" key="4">
    <source>
        <dbReference type="EMBL" id="KAJ3436816.1"/>
    </source>
</evidence>
<dbReference type="EMBL" id="JAOAOG010000054">
    <property type="protein sequence ID" value="KAJ6251779.1"/>
    <property type="molecule type" value="Genomic_DNA"/>
</dbReference>
<keyword evidence="7" id="KW-1185">Reference proteome</keyword>
<proteinExistence type="inferred from homology"/>
<feature type="signal peptide" evidence="2">
    <location>
        <begin position="1"/>
        <end position="16"/>
    </location>
</feature>
<evidence type="ECO:0000313" key="7">
    <source>
        <dbReference type="Proteomes" id="UP001150062"/>
    </source>
</evidence>
<feature type="domain" description="Peptidase C1A papain C-terminal" evidence="3">
    <location>
        <begin position="17"/>
        <end position="257"/>
    </location>
</feature>
<dbReference type="GO" id="GO:0006508">
    <property type="term" value="P:proteolysis"/>
    <property type="evidence" value="ECO:0007669"/>
    <property type="project" value="InterPro"/>
</dbReference>
<dbReference type="InterPro" id="IPR000668">
    <property type="entry name" value="Peptidase_C1A_C"/>
</dbReference>
<comment type="similarity">
    <text evidence="1">Belongs to the peptidase C1 family.</text>
</comment>
<dbReference type="PANTHER" id="PTHR12411">
    <property type="entry name" value="CYSTEINE PROTEASE FAMILY C1-RELATED"/>
    <property type="match status" value="1"/>
</dbReference>
<dbReference type="Proteomes" id="UP001146793">
    <property type="component" value="Unassembled WGS sequence"/>
</dbReference>
<accession>A0AAV7Z413</accession>
<evidence type="ECO:0000313" key="5">
    <source>
        <dbReference type="EMBL" id="KAJ6251779.1"/>
    </source>
</evidence>
<evidence type="ECO:0000256" key="1">
    <source>
        <dbReference type="ARBA" id="ARBA00008455"/>
    </source>
</evidence>
<evidence type="ECO:0000313" key="6">
    <source>
        <dbReference type="Proteomes" id="UP001146793"/>
    </source>
</evidence>
<keyword evidence="2" id="KW-0732">Signal</keyword>
<organism evidence="4 6">
    <name type="scientific">Anaeramoeba flamelloides</name>
    <dbReference type="NCBI Taxonomy" id="1746091"/>
    <lineage>
        <taxon>Eukaryota</taxon>
        <taxon>Metamonada</taxon>
        <taxon>Anaeramoebidae</taxon>
        <taxon>Anaeramoeba</taxon>
    </lineage>
</organism>
<dbReference type="EMBL" id="JANTQA010000036">
    <property type="protein sequence ID" value="KAJ3436816.1"/>
    <property type="molecule type" value="Genomic_DNA"/>
</dbReference>
<dbReference type="InterPro" id="IPR038765">
    <property type="entry name" value="Papain-like_cys_pep_sf"/>
</dbReference>
<dbReference type="InterPro" id="IPR013128">
    <property type="entry name" value="Peptidase_C1A"/>
</dbReference>
<dbReference type="SUPFAM" id="SSF54001">
    <property type="entry name" value="Cysteine proteinases"/>
    <property type="match status" value="1"/>
</dbReference>
<dbReference type="PRINTS" id="PR00705">
    <property type="entry name" value="PAPAIN"/>
</dbReference>
<reference evidence="4" key="2">
    <citation type="submission" date="2022-08" db="EMBL/GenBank/DDBJ databases">
        <title>Novel sulphate-reducing endosymbionts in the free-living metamonad Anaeramoeba.</title>
        <authorList>
            <person name="Jerlstrom-Hultqvist J."/>
            <person name="Cepicka I."/>
            <person name="Gallot-Lavallee L."/>
            <person name="Salas-Leiva D."/>
            <person name="Curtis B.A."/>
            <person name="Zahonova K."/>
            <person name="Pipaliya S."/>
            <person name="Dacks J."/>
            <person name="Roger A.J."/>
        </authorList>
    </citation>
    <scope>NUCLEOTIDE SEQUENCE</scope>
    <source>
        <strain evidence="4">Busselton2</strain>
    </source>
</reference>
<dbReference type="SMART" id="SM00645">
    <property type="entry name" value="Pept_C1"/>
    <property type="match status" value="1"/>
</dbReference>
<feature type="chain" id="PRO_5043384091" description="Peptidase C1A papain C-terminal domain-containing protein" evidence="2">
    <location>
        <begin position="17"/>
        <end position="259"/>
    </location>
</feature>
<dbReference type="Proteomes" id="UP001150062">
    <property type="component" value="Unassembled WGS sequence"/>
</dbReference>
<dbReference type="Pfam" id="PF00112">
    <property type="entry name" value="Peptidase_C1"/>
    <property type="match status" value="1"/>
</dbReference>
<sequence length="259" mass="29139">MIKIILLIFLISVCYSLPTNFDWRNVNGKNYCTVVRQQHLPQYCGSCWCLSSTSALNDRIKIKYNNSKLDINLSPQYIINCGNAGSCEGGHPDLVYDFILQNGAVHETCCPYQAKDMECTAENICKRCPSYGKPCYAVETPKRWYISSHGAVIGEQAMMNEIYKNGPIVCRLLATDPLESWNGGDEVFTTDEHTDNFNHLISVVGWGVDSKTNQPYWIVRNSWGVEWNPTESSGGGFFNLLRGDNSLAIESKCFYAIPK</sequence>
<dbReference type="Gene3D" id="3.90.70.10">
    <property type="entry name" value="Cysteine proteinases"/>
    <property type="match status" value="1"/>
</dbReference>
<gene>
    <name evidence="4" type="ORF">M0812_18883</name>
    <name evidence="5" type="ORF">M0813_01549</name>
</gene>
<protein>
    <recommendedName>
        <fullName evidence="3">Peptidase C1A papain C-terminal domain-containing protein</fullName>
    </recommendedName>
</protein>
<reference evidence="5" key="1">
    <citation type="submission" date="2022-08" db="EMBL/GenBank/DDBJ databases">
        <title>Novel sulfate-reducing endosymbionts in the free-living metamonad Anaeramoeba.</title>
        <authorList>
            <person name="Jerlstrom-Hultqvist J."/>
            <person name="Cepicka I."/>
            <person name="Gallot-Lavallee L."/>
            <person name="Salas-Leiva D."/>
            <person name="Curtis B.A."/>
            <person name="Zahonova K."/>
            <person name="Pipaliya S."/>
            <person name="Dacks J."/>
            <person name="Roger A.J."/>
        </authorList>
    </citation>
    <scope>NUCLEOTIDE SEQUENCE</scope>
    <source>
        <strain evidence="5">Schooner1</strain>
    </source>
</reference>
<dbReference type="GO" id="GO:0008234">
    <property type="term" value="F:cysteine-type peptidase activity"/>
    <property type="evidence" value="ECO:0007669"/>
    <property type="project" value="InterPro"/>
</dbReference>
<evidence type="ECO:0000256" key="2">
    <source>
        <dbReference type="SAM" id="SignalP"/>
    </source>
</evidence>
<dbReference type="AlphaFoldDB" id="A0AAV7Z413"/>
<comment type="caution">
    <text evidence="4">The sequence shown here is derived from an EMBL/GenBank/DDBJ whole genome shotgun (WGS) entry which is preliminary data.</text>
</comment>